<accession>A0A951QG12</accession>
<organism evidence="2 3">
    <name type="scientific">Drouetiella hepatica Uher 2000/2452</name>
    <dbReference type="NCBI Taxonomy" id="904376"/>
    <lineage>
        <taxon>Bacteria</taxon>
        <taxon>Bacillati</taxon>
        <taxon>Cyanobacteriota</taxon>
        <taxon>Cyanophyceae</taxon>
        <taxon>Oculatellales</taxon>
        <taxon>Oculatellaceae</taxon>
        <taxon>Drouetiella</taxon>
    </lineage>
</organism>
<name>A0A951QG12_9CYAN</name>
<keyword evidence="1" id="KW-0472">Membrane</keyword>
<evidence type="ECO:0000256" key="1">
    <source>
        <dbReference type="SAM" id="Phobius"/>
    </source>
</evidence>
<sequence length="234" mass="24669">MEQHFASFKFIKFAHLFGQVRFGQVWLVALLTIASLLFNPAPALAHHAMDGKVPANFSEGFLSGLAHPVIGLDHFAFVVAVGLLGAIGCQGIKIPIAFVLAAMAGLWLHLTETPLPAAEFVISGSVLLFGIFLALKERPSTWVLTGLAAAIGLFHGYAYGEAIFGAEMTPLIAYLAGFTAIQLVVATAAFLAGRVILKQADGQPSLPLRFAGFVICGAGSAFLSTLLMETIFPA</sequence>
<dbReference type="Pfam" id="PF04955">
    <property type="entry name" value="HupE_UreJ"/>
    <property type="match status" value="1"/>
</dbReference>
<feature type="transmembrane region" description="Helical" evidence="1">
    <location>
        <begin position="142"/>
        <end position="159"/>
    </location>
</feature>
<dbReference type="Proteomes" id="UP000757435">
    <property type="component" value="Unassembled WGS sequence"/>
</dbReference>
<proteinExistence type="predicted"/>
<feature type="transmembrane region" description="Helical" evidence="1">
    <location>
        <begin position="94"/>
        <end position="110"/>
    </location>
</feature>
<gene>
    <name evidence="2" type="ORF">KME15_24985</name>
</gene>
<comment type="caution">
    <text evidence="2">The sequence shown here is derived from an EMBL/GenBank/DDBJ whole genome shotgun (WGS) entry which is preliminary data.</text>
</comment>
<dbReference type="AlphaFoldDB" id="A0A951QG12"/>
<feature type="transmembrane region" description="Helical" evidence="1">
    <location>
        <begin position="69"/>
        <end position="87"/>
    </location>
</feature>
<dbReference type="PIRSF" id="PIRSF016919">
    <property type="entry name" value="HupE_UreJ"/>
    <property type="match status" value="1"/>
</dbReference>
<reference evidence="2" key="2">
    <citation type="journal article" date="2022" name="Microbiol. Resour. Announc.">
        <title>Metagenome Sequencing to Explore Phylogenomics of Terrestrial Cyanobacteria.</title>
        <authorList>
            <person name="Ward R.D."/>
            <person name="Stajich J.E."/>
            <person name="Johansen J.R."/>
            <person name="Huntemann M."/>
            <person name="Clum A."/>
            <person name="Foster B."/>
            <person name="Foster B."/>
            <person name="Roux S."/>
            <person name="Palaniappan K."/>
            <person name="Varghese N."/>
            <person name="Mukherjee S."/>
            <person name="Reddy T.B.K."/>
            <person name="Daum C."/>
            <person name="Copeland A."/>
            <person name="Chen I.A."/>
            <person name="Ivanova N.N."/>
            <person name="Kyrpides N.C."/>
            <person name="Shapiro N."/>
            <person name="Eloe-Fadrosh E.A."/>
            <person name="Pietrasiak N."/>
        </authorList>
    </citation>
    <scope>NUCLEOTIDE SEQUENCE</scope>
    <source>
        <strain evidence="2">UHER 2000/2452</strain>
    </source>
</reference>
<protein>
    <submittedName>
        <fullName evidence="2">HupE/UreJ family protein</fullName>
    </submittedName>
</protein>
<evidence type="ECO:0000313" key="2">
    <source>
        <dbReference type="EMBL" id="MBW4661933.1"/>
    </source>
</evidence>
<feature type="transmembrane region" description="Helical" evidence="1">
    <location>
        <begin position="116"/>
        <end position="135"/>
    </location>
</feature>
<dbReference type="EMBL" id="JAHHHD010000050">
    <property type="protein sequence ID" value="MBW4661933.1"/>
    <property type="molecule type" value="Genomic_DNA"/>
</dbReference>
<feature type="transmembrane region" description="Helical" evidence="1">
    <location>
        <begin position="171"/>
        <end position="196"/>
    </location>
</feature>
<reference evidence="2" key="1">
    <citation type="submission" date="2021-05" db="EMBL/GenBank/DDBJ databases">
        <authorList>
            <person name="Pietrasiak N."/>
            <person name="Ward R."/>
            <person name="Stajich J.E."/>
            <person name="Kurbessoian T."/>
        </authorList>
    </citation>
    <scope>NUCLEOTIDE SEQUENCE</scope>
    <source>
        <strain evidence="2">UHER 2000/2452</strain>
    </source>
</reference>
<feature type="transmembrane region" description="Helical" evidence="1">
    <location>
        <begin position="208"/>
        <end position="228"/>
    </location>
</feature>
<dbReference type="InterPro" id="IPR007038">
    <property type="entry name" value="HupE_UreJ"/>
</dbReference>
<evidence type="ECO:0000313" key="3">
    <source>
        <dbReference type="Proteomes" id="UP000757435"/>
    </source>
</evidence>
<keyword evidence="1" id="KW-0812">Transmembrane</keyword>
<keyword evidence="1" id="KW-1133">Transmembrane helix</keyword>